<keyword evidence="4" id="KW-0963">Cytoplasm</keyword>
<keyword evidence="2 4" id="KW-0378">Hydrolase</keyword>
<dbReference type="CDD" id="cd00555">
    <property type="entry name" value="Maf"/>
    <property type="match status" value="1"/>
</dbReference>
<evidence type="ECO:0000313" key="6">
    <source>
        <dbReference type="Proteomes" id="UP000252707"/>
    </source>
</evidence>
<feature type="active site" description="Proton acceptor" evidence="4">
    <location>
        <position position="73"/>
    </location>
</feature>
<dbReference type="EMBL" id="QPJY01000003">
    <property type="protein sequence ID" value="RCX31098.1"/>
    <property type="molecule type" value="Genomic_DNA"/>
</dbReference>
<dbReference type="AlphaFoldDB" id="A0A369CD18"/>
<gene>
    <name evidence="5" type="ORF">DFQ59_10362</name>
</gene>
<dbReference type="Gene3D" id="3.90.950.10">
    <property type="match status" value="1"/>
</dbReference>
<reference evidence="5 6" key="1">
    <citation type="submission" date="2018-07" db="EMBL/GenBank/DDBJ databases">
        <title>Genomic Encyclopedia of Type Strains, Phase IV (KMG-IV): sequencing the most valuable type-strain genomes for metagenomic binning, comparative biology and taxonomic classification.</title>
        <authorList>
            <person name="Goeker M."/>
        </authorList>
    </citation>
    <scope>NUCLEOTIDE SEQUENCE [LARGE SCALE GENOMIC DNA]</scope>
    <source>
        <strain evidence="5 6">DSM 26407</strain>
    </source>
</reference>
<evidence type="ECO:0000256" key="1">
    <source>
        <dbReference type="ARBA" id="ARBA00001968"/>
    </source>
</evidence>
<comment type="subcellular location">
    <subcellularLocation>
        <location evidence="4">Cytoplasm</location>
    </subcellularLocation>
</comment>
<comment type="similarity">
    <text evidence="4">Belongs to the Maf family. YhdE subfamily.</text>
</comment>
<comment type="catalytic activity">
    <reaction evidence="4">
        <text>UTP + H2O = UMP + diphosphate + H(+)</text>
        <dbReference type="Rhea" id="RHEA:29395"/>
        <dbReference type="ChEBI" id="CHEBI:15377"/>
        <dbReference type="ChEBI" id="CHEBI:15378"/>
        <dbReference type="ChEBI" id="CHEBI:33019"/>
        <dbReference type="ChEBI" id="CHEBI:46398"/>
        <dbReference type="ChEBI" id="CHEBI:57865"/>
        <dbReference type="EC" id="3.6.1.9"/>
    </reaction>
</comment>
<comment type="caution">
    <text evidence="4">Lacks conserved residue(s) required for the propagation of feature annotation.</text>
</comment>
<dbReference type="Proteomes" id="UP000252707">
    <property type="component" value="Unassembled WGS sequence"/>
</dbReference>
<dbReference type="Pfam" id="PF02545">
    <property type="entry name" value="Maf"/>
    <property type="match status" value="1"/>
</dbReference>
<feature type="site" description="Important for substrate specificity" evidence="4">
    <location>
        <position position="156"/>
    </location>
</feature>
<dbReference type="InterPro" id="IPR029001">
    <property type="entry name" value="ITPase-like_fam"/>
</dbReference>
<proteinExistence type="inferred from homology"/>
<keyword evidence="3 4" id="KW-0546">Nucleotide metabolism</keyword>
<evidence type="ECO:0000256" key="2">
    <source>
        <dbReference type="ARBA" id="ARBA00022801"/>
    </source>
</evidence>
<dbReference type="EC" id="3.6.1.9" evidence="4"/>
<dbReference type="RefSeq" id="WP_114279291.1">
    <property type="nucleotide sequence ID" value="NZ_QPJY01000003.1"/>
</dbReference>
<dbReference type="PANTHER" id="PTHR43213:SF5">
    <property type="entry name" value="BIFUNCTIONAL DTTP_UTP PYROPHOSPHATASE_METHYLTRANSFERASE PROTEIN-RELATED"/>
    <property type="match status" value="1"/>
</dbReference>
<feature type="site" description="Important for substrate specificity" evidence="4">
    <location>
        <position position="74"/>
    </location>
</feature>
<dbReference type="SUPFAM" id="SSF52972">
    <property type="entry name" value="ITPase-like"/>
    <property type="match status" value="1"/>
</dbReference>
<dbReference type="GO" id="GO:0036221">
    <property type="term" value="F:UTP diphosphatase activity"/>
    <property type="evidence" value="ECO:0007669"/>
    <property type="project" value="RHEA"/>
</dbReference>
<organism evidence="5 6">
    <name type="scientific">Thioalbus denitrificans</name>
    <dbReference type="NCBI Taxonomy" id="547122"/>
    <lineage>
        <taxon>Bacteria</taxon>
        <taxon>Pseudomonadati</taxon>
        <taxon>Pseudomonadota</taxon>
        <taxon>Gammaproteobacteria</taxon>
        <taxon>Chromatiales</taxon>
        <taxon>Ectothiorhodospiraceae</taxon>
        <taxon>Thioalbus</taxon>
    </lineage>
</organism>
<dbReference type="GO" id="GO:0005737">
    <property type="term" value="C:cytoplasm"/>
    <property type="evidence" value="ECO:0007669"/>
    <property type="project" value="UniProtKB-SubCell"/>
</dbReference>
<sequence>MSRSRTLYLASSSPRRRELLEQIGVHYTVCPVAVSERVNPGEAPEEYVLRLALAKARAGGAALEVQAPVLGADTAVVVDDTILGKPRDRADALAMLARLSGREHRVLSGVALVEGEREESRLSVTRVRFRVLLPGEAEAYWASGEPADKAGAYAIQGRAAVFVERIEGSYSGVMGLPLFETAELLERFGVADAAARR</sequence>
<evidence type="ECO:0000313" key="5">
    <source>
        <dbReference type="EMBL" id="RCX31098.1"/>
    </source>
</evidence>
<dbReference type="InterPro" id="IPR003697">
    <property type="entry name" value="Maf-like"/>
</dbReference>
<accession>A0A369CD18</accession>
<evidence type="ECO:0000256" key="4">
    <source>
        <dbReference type="HAMAP-Rule" id="MF_00528"/>
    </source>
</evidence>
<protein>
    <recommendedName>
        <fullName evidence="4">dTTP/UTP pyrophosphatase</fullName>
        <shortName evidence="4">dTTPase/UTPase</shortName>
        <ecNumber evidence="4">3.6.1.9</ecNumber>
    </recommendedName>
    <alternativeName>
        <fullName evidence="4">Nucleoside triphosphate pyrophosphatase</fullName>
    </alternativeName>
    <alternativeName>
        <fullName evidence="4">Nucleotide pyrophosphatase</fullName>
        <shortName evidence="4">Nucleotide PPase</shortName>
    </alternativeName>
</protein>
<dbReference type="NCBIfam" id="TIGR00172">
    <property type="entry name" value="maf"/>
    <property type="match status" value="1"/>
</dbReference>
<feature type="site" description="Important for substrate specificity" evidence="4">
    <location>
        <position position="15"/>
    </location>
</feature>
<name>A0A369CD18_9GAMM</name>
<dbReference type="HAMAP" id="MF_00528">
    <property type="entry name" value="Maf"/>
    <property type="match status" value="1"/>
</dbReference>
<dbReference type="OrthoDB" id="9807767at2"/>
<dbReference type="PIRSF" id="PIRSF006305">
    <property type="entry name" value="Maf"/>
    <property type="match status" value="1"/>
</dbReference>
<comment type="catalytic activity">
    <reaction evidence="4">
        <text>dTTP + H2O = dTMP + diphosphate + H(+)</text>
        <dbReference type="Rhea" id="RHEA:28534"/>
        <dbReference type="ChEBI" id="CHEBI:15377"/>
        <dbReference type="ChEBI" id="CHEBI:15378"/>
        <dbReference type="ChEBI" id="CHEBI:33019"/>
        <dbReference type="ChEBI" id="CHEBI:37568"/>
        <dbReference type="ChEBI" id="CHEBI:63528"/>
        <dbReference type="EC" id="3.6.1.9"/>
    </reaction>
</comment>
<dbReference type="GO" id="GO:0009117">
    <property type="term" value="P:nucleotide metabolic process"/>
    <property type="evidence" value="ECO:0007669"/>
    <property type="project" value="UniProtKB-KW"/>
</dbReference>
<comment type="cofactor">
    <cofactor evidence="1 4">
        <name>a divalent metal cation</name>
        <dbReference type="ChEBI" id="CHEBI:60240"/>
    </cofactor>
</comment>
<keyword evidence="6" id="KW-1185">Reference proteome</keyword>
<dbReference type="PANTHER" id="PTHR43213">
    <property type="entry name" value="BIFUNCTIONAL DTTP/UTP PYROPHOSPHATASE/METHYLTRANSFERASE PROTEIN-RELATED"/>
    <property type="match status" value="1"/>
</dbReference>
<comment type="function">
    <text evidence="4">Nucleoside triphosphate pyrophosphatase that hydrolyzes dTTP and UTP. May have a dual role in cell division arrest and in preventing the incorporation of modified nucleotides into cellular nucleic acids.</text>
</comment>
<evidence type="ECO:0000256" key="3">
    <source>
        <dbReference type="ARBA" id="ARBA00023080"/>
    </source>
</evidence>
<comment type="caution">
    <text evidence="5">The sequence shown here is derived from an EMBL/GenBank/DDBJ whole genome shotgun (WGS) entry which is preliminary data.</text>
</comment>
<dbReference type="GO" id="GO:0036218">
    <property type="term" value="F:dTTP diphosphatase activity"/>
    <property type="evidence" value="ECO:0007669"/>
    <property type="project" value="RHEA"/>
</dbReference>